<dbReference type="EMBL" id="MN740016">
    <property type="protein sequence ID" value="QHT84196.1"/>
    <property type="molecule type" value="Genomic_DNA"/>
</dbReference>
<evidence type="ECO:0000313" key="1">
    <source>
        <dbReference type="EMBL" id="QHT84196.1"/>
    </source>
</evidence>
<dbReference type="AlphaFoldDB" id="A0A6C0HVM7"/>
<organism evidence="1">
    <name type="scientific">viral metagenome</name>
    <dbReference type="NCBI Taxonomy" id="1070528"/>
    <lineage>
        <taxon>unclassified sequences</taxon>
        <taxon>metagenomes</taxon>
        <taxon>organismal metagenomes</taxon>
    </lineage>
</organism>
<sequence length="309" mass="36077">MEYDIKITFDNSMYNIIMKEITPFLYTSLYPYGCLDNFDQLQTALGPWMLTHENKKTWDSVSPTLVTQEPLPLVTEEPLPLVTEEPLPLVTQEPLPQVSPPIRRFSPRKPDSLFWSMFVAHYGVDSFFQIENKYMNRELEEKTHIMEFLGKNRSLQKSIKISVATGQEIMGDLMTNRQTTLMMLSAFAMYYKKHILVVSETSRTYHVFRAHTEEITDENVYVIYRSKGERSTPQYVTETTVTSETMNKIRTEYLQLDCIMKPLKGPGNFKMGDLEQMMEKLGIKREEDTKLKKGEMYEAIVKHCEVAWI</sequence>
<protein>
    <submittedName>
        <fullName evidence="1">Uncharacterized protein</fullName>
    </submittedName>
</protein>
<accession>A0A6C0HVM7</accession>
<reference evidence="1" key="1">
    <citation type="journal article" date="2020" name="Nature">
        <title>Giant virus diversity and host interactions through global metagenomics.</title>
        <authorList>
            <person name="Schulz F."/>
            <person name="Roux S."/>
            <person name="Paez-Espino D."/>
            <person name="Jungbluth S."/>
            <person name="Walsh D.A."/>
            <person name="Denef V.J."/>
            <person name="McMahon K.D."/>
            <person name="Konstantinidis K.T."/>
            <person name="Eloe-Fadrosh E.A."/>
            <person name="Kyrpides N.C."/>
            <person name="Woyke T."/>
        </authorList>
    </citation>
    <scope>NUCLEOTIDE SEQUENCE</scope>
    <source>
        <strain evidence="1">GVMAG-M-3300023184-16</strain>
    </source>
</reference>
<proteinExistence type="predicted"/>
<name>A0A6C0HVM7_9ZZZZ</name>